<accession>A0A091BTN6</accession>
<evidence type="ECO:0000313" key="2">
    <source>
        <dbReference type="EMBL" id="KFN89011.1"/>
    </source>
</evidence>
<protein>
    <recommendedName>
        <fullName evidence="1">Ribbon-helix-helix protein CopG domain-containing protein</fullName>
    </recommendedName>
</protein>
<dbReference type="InterPro" id="IPR010985">
    <property type="entry name" value="Ribbon_hlx_hlx"/>
</dbReference>
<dbReference type="SUPFAM" id="SSF47598">
    <property type="entry name" value="Ribbon-helix-helix"/>
    <property type="match status" value="1"/>
</dbReference>
<gene>
    <name evidence="2" type="ORF">TMU3MR103_2277</name>
</gene>
<evidence type="ECO:0000313" key="3">
    <source>
        <dbReference type="Proteomes" id="UP000029381"/>
    </source>
</evidence>
<dbReference type="PATRIC" id="fig|1302648.3.peg.2224"/>
<dbReference type="AlphaFoldDB" id="A0A091BTN6"/>
<comment type="caution">
    <text evidence="2">The sequence shown here is derived from an EMBL/GenBank/DDBJ whole genome shotgun (WGS) entry which is preliminary data.</text>
</comment>
<organism evidence="2 3">
    <name type="scientific">Tetragenococcus muriaticus 3MR10-3</name>
    <dbReference type="NCBI Taxonomy" id="1302648"/>
    <lineage>
        <taxon>Bacteria</taxon>
        <taxon>Bacillati</taxon>
        <taxon>Bacillota</taxon>
        <taxon>Bacilli</taxon>
        <taxon>Lactobacillales</taxon>
        <taxon>Enterococcaceae</taxon>
        <taxon>Tetragenococcus</taxon>
    </lineage>
</organism>
<dbReference type="Gene3D" id="1.10.1220.10">
    <property type="entry name" value="Met repressor-like"/>
    <property type="match status" value="1"/>
</dbReference>
<dbReference type="Proteomes" id="UP000029381">
    <property type="component" value="Unassembled WGS sequence"/>
</dbReference>
<dbReference type="InterPro" id="IPR002145">
    <property type="entry name" value="CopG"/>
</dbReference>
<feature type="domain" description="Ribbon-helix-helix protein CopG" evidence="1">
    <location>
        <begin position="3"/>
        <end position="39"/>
    </location>
</feature>
<dbReference type="EMBL" id="JPVT01000267">
    <property type="protein sequence ID" value="KFN89011.1"/>
    <property type="molecule type" value="Genomic_DNA"/>
</dbReference>
<dbReference type="GO" id="GO:0006355">
    <property type="term" value="P:regulation of DNA-templated transcription"/>
    <property type="evidence" value="ECO:0007669"/>
    <property type="project" value="InterPro"/>
</dbReference>
<reference evidence="2 3" key="1">
    <citation type="submission" date="2014-08" db="EMBL/GenBank/DDBJ databases">
        <title>Genome sequence of Tetragenococcus muriaticus.</title>
        <authorList>
            <person name="Chuea-nongthon C."/>
            <person name="Rodtong S."/>
            <person name="Yongsawatdigul J."/>
            <person name="Steele J.L."/>
            <person name="Liu X.-y."/>
            <person name="Speers J."/>
            <person name="Glasner J.D."/>
            <person name="Neeno-Eckwall E.C."/>
        </authorList>
    </citation>
    <scope>NUCLEOTIDE SEQUENCE [LARGE SCALE GENOMIC DNA]</scope>
    <source>
        <strain evidence="2 3">3MR10-3</strain>
    </source>
</reference>
<keyword evidence="3" id="KW-1185">Reference proteome</keyword>
<proteinExistence type="predicted"/>
<sequence>MSKRVQVTLKEDIFEKLESIAKELGISKSAVIALSIQEYERKHDKKESN</sequence>
<dbReference type="Pfam" id="PF01402">
    <property type="entry name" value="RHH_1"/>
    <property type="match status" value="1"/>
</dbReference>
<evidence type="ECO:0000259" key="1">
    <source>
        <dbReference type="Pfam" id="PF01402"/>
    </source>
</evidence>
<dbReference type="InterPro" id="IPR013321">
    <property type="entry name" value="Arc_rbn_hlx_hlx"/>
</dbReference>
<name>A0A091BTN6_9ENTE</name>
<dbReference type="RefSeq" id="WP_038024476.1">
    <property type="nucleotide sequence ID" value="NZ_JPVT01000267.1"/>
</dbReference>